<sequence>MEKRISLKLAFLFCILLLATTSTAGGAAAQTSRVKEEMMKNNDSSATESVVPDSDDDYCLRVVCKGLNCGKVYSADGRCWCVLKQGPLVTLPCTN</sequence>
<feature type="compositionally biased region" description="Low complexity" evidence="1">
    <location>
        <begin position="23"/>
        <end position="32"/>
    </location>
</feature>
<evidence type="ECO:0000256" key="1">
    <source>
        <dbReference type="SAM" id="MobiDB-lite"/>
    </source>
</evidence>
<dbReference type="Proteomes" id="UP001154282">
    <property type="component" value="Unassembled WGS sequence"/>
</dbReference>
<evidence type="ECO:0000313" key="3">
    <source>
        <dbReference type="EMBL" id="CAI0432305.1"/>
    </source>
</evidence>
<feature type="chain" id="PRO_5043437879" evidence="2">
    <location>
        <begin position="30"/>
        <end position="95"/>
    </location>
</feature>
<protein>
    <submittedName>
        <fullName evidence="3">Uncharacterized protein</fullName>
    </submittedName>
</protein>
<evidence type="ECO:0000256" key="2">
    <source>
        <dbReference type="SAM" id="SignalP"/>
    </source>
</evidence>
<accession>A0AAV0LCW1</accession>
<name>A0AAV0LCW1_9ROSI</name>
<dbReference type="AlphaFoldDB" id="A0AAV0LCW1"/>
<evidence type="ECO:0000313" key="4">
    <source>
        <dbReference type="Proteomes" id="UP001154282"/>
    </source>
</evidence>
<organism evidence="3 4">
    <name type="scientific">Linum tenue</name>
    <dbReference type="NCBI Taxonomy" id="586396"/>
    <lineage>
        <taxon>Eukaryota</taxon>
        <taxon>Viridiplantae</taxon>
        <taxon>Streptophyta</taxon>
        <taxon>Embryophyta</taxon>
        <taxon>Tracheophyta</taxon>
        <taxon>Spermatophyta</taxon>
        <taxon>Magnoliopsida</taxon>
        <taxon>eudicotyledons</taxon>
        <taxon>Gunneridae</taxon>
        <taxon>Pentapetalae</taxon>
        <taxon>rosids</taxon>
        <taxon>fabids</taxon>
        <taxon>Malpighiales</taxon>
        <taxon>Linaceae</taxon>
        <taxon>Linum</taxon>
    </lineage>
</organism>
<feature type="signal peptide" evidence="2">
    <location>
        <begin position="1"/>
        <end position="29"/>
    </location>
</feature>
<proteinExistence type="predicted"/>
<reference evidence="3" key="1">
    <citation type="submission" date="2022-08" db="EMBL/GenBank/DDBJ databases">
        <authorList>
            <person name="Gutierrez-Valencia J."/>
        </authorList>
    </citation>
    <scope>NUCLEOTIDE SEQUENCE</scope>
</reference>
<gene>
    <name evidence="3" type="ORF">LITE_LOCUS23397</name>
</gene>
<feature type="region of interest" description="Disordered" evidence="1">
    <location>
        <begin position="23"/>
        <end position="53"/>
    </location>
</feature>
<dbReference type="EMBL" id="CAMGYJ010000006">
    <property type="protein sequence ID" value="CAI0432305.1"/>
    <property type="molecule type" value="Genomic_DNA"/>
</dbReference>
<keyword evidence="2" id="KW-0732">Signal</keyword>
<keyword evidence="4" id="KW-1185">Reference proteome</keyword>
<comment type="caution">
    <text evidence="3">The sequence shown here is derived from an EMBL/GenBank/DDBJ whole genome shotgun (WGS) entry which is preliminary data.</text>
</comment>